<evidence type="ECO:0000256" key="1">
    <source>
        <dbReference type="SAM" id="MobiDB-lite"/>
    </source>
</evidence>
<dbReference type="Pfam" id="PF13614">
    <property type="entry name" value="AAA_31"/>
    <property type="match status" value="1"/>
</dbReference>
<dbReference type="CDD" id="cd02042">
    <property type="entry name" value="ParAB_family"/>
    <property type="match status" value="1"/>
</dbReference>
<dbReference type="PANTHER" id="PTHR13696:SF99">
    <property type="entry name" value="COBYRINIC ACID AC-DIAMIDE SYNTHASE"/>
    <property type="match status" value="1"/>
</dbReference>
<sequence>MGVLHEETANRSPIPGGDQGPGDRATDHRHSARRAGRWKAPGRVCGLAGADQGGGIASGQPRVGSGGGSAPAGLRAGDGGTAGASSVHRQALGSRRQGKEETGTQLMKTLVTAIQKGGQGKTFATCHLAFDFQERGLRVAVIDLDTQGNASWTLAGHDSGYPASRMFTAGGDELRAWFADREDDGLALIAADANLANLDKMELSQAAAALRASVAALGEFFDVCLIDTAPSLGVAMTAAVLTADYMLSPIEMEAYSLQGMKKMVAVISNLRKQNPKLRFLGMVPNKVDARKPRHVNNLATLQQAYPQLILPFSIGARDSIAEALGEQMPVWKIKKTAARKATQEVRALADYVFTKMEIAQ</sequence>
<dbReference type="AlphaFoldDB" id="A0A0D3RKJ3"/>
<accession>A0A0D3RKJ3</accession>
<dbReference type="InterPro" id="IPR050678">
    <property type="entry name" value="DNA_Partitioning_ATPase"/>
</dbReference>
<dbReference type="InterPro" id="IPR025669">
    <property type="entry name" value="AAA_dom"/>
</dbReference>
<organism evidence="3">
    <name type="scientific">Proteus mirabilis</name>
    <dbReference type="NCBI Taxonomy" id="584"/>
    <lineage>
        <taxon>Bacteria</taxon>
        <taxon>Pseudomonadati</taxon>
        <taxon>Pseudomonadota</taxon>
        <taxon>Gammaproteobacteria</taxon>
        <taxon>Enterobacterales</taxon>
        <taxon>Morganellaceae</taxon>
        <taxon>Proteus</taxon>
    </lineage>
</organism>
<feature type="domain" description="AAA" evidence="2">
    <location>
        <begin position="107"/>
        <end position="278"/>
    </location>
</feature>
<geneLocation type="plasmid" evidence="3">
    <name>R772</name>
</geneLocation>
<evidence type="ECO:0000313" key="3">
    <source>
        <dbReference type="EMBL" id="AJS10264.1"/>
    </source>
</evidence>
<protein>
    <submittedName>
        <fullName evidence="3">IncC1</fullName>
    </submittedName>
</protein>
<name>A0A0D3RKJ3_PROMI</name>
<dbReference type="InterPro" id="IPR027417">
    <property type="entry name" value="P-loop_NTPase"/>
</dbReference>
<keyword evidence="3" id="KW-0614">Plasmid</keyword>
<feature type="region of interest" description="Disordered" evidence="1">
    <location>
        <begin position="1"/>
        <end position="103"/>
    </location>
</feature>
<gene>
    <name evidence="3" type="primary">incC1</name>
</gene>
<dbReference type="PANTHER" id="PTHR13696">
    <property type="entry name" value="P-LOOP CONTAINING NUCLEOSIDE TRIPHOSPHATE HYDROLASE"/>
    <property type="match status" value="1"/>
</dbReference>
<dbReference type="SUPFAM" id="SSF52540">
    <property type="entry name" value="P-loop containing nucleoside triphosphate hydrolases"/>
    <property type="match status" value="1"/>
</dbReference>
<dbReference type="EMBL" id="KF743817">
    <property type="protein sequence ID" value="AJS10264.1"/>
    <property type="molecule type" value="Genomic_DNA"/>
</dbReference>
<dbReference type="Gene3D" id="3.40.50.300">
    <property type="entry name" value="P-loop containing nucleotide triphosphate hydrolases"/>
    <property type="match status" value="1"/>
</dbReference>
<reference evidence="3" key="1">
    <citation type="submission" date="2013-10" db="EMBL/GenBank/DDBJ databases">
        <title>Evidence of transpositional dispersion of a non self-mobile and phenotypically cryptic member of the Tn5053 family of res hunter transposons.</title>
        <authorList>
            <person name="Petrovski S."/>
            <person name="Damtsis M."/>
            <person name="Stanisich V.A."/>
        </authorList>
    </citation>
    <scope>NUCLEOTIDE SEQUENCE</scope>
    <source>
        <plasmid evidence="3">R772</plasmid>
    </source>
</reference>
<proteinExistence type="predicted"/>
<feature type="compositionally biased region" description="Gly residues" evidence="1">
    <location>
        <begin position="64"/>
        <end position="82"/>
    </location>
</feature>
<evidence type="ECO:0000259" key="2">
    <source>
        <dbReference type="Pfam" id="PF13614"/>
    </source>
</evidence>